<accession>A0ABM9FK39</accession>
<sequence>MVTFIPIISVVIGILLGSVISFISFQYKERKSSRERLNKSLFNLLSVWSSVVVNSAIHSDLIKDAVVNALKRKYPNENIPDNFSDELAKSMRGMFPVNNHHELYEKYHTSVESLAEIDPLLAFQLSSNKFLIDYLKKLHEYSTLEQANENDGVFLDSFTNFAYKESMQEFENDLIKLSQLLGKKQVQEVKKRIERKKKKMAKIPDADMDEYIDQVLEPALNKIAGKMANKQFKRDSQRLAFCFYFNFSVYGTMR</sequence>
<evidence type="ECO:0000256" key="1">
    <source>
        <dbReference type="SAM" id="Phobius"/>
    </source>
</evidence>
<name>A0ABM9FK39_9VIBR</name>
<dbReference type="Proteomes" id="UP001152658">
    <property type="component" value="Unassembled WGS sequence"/>
</dbReference>
<evidence type="ECO:0000313" key="3">
    <source>
        <dbReference type="Proteomes" id="UP001152658"/>
    </source>
</evidence>
<comment type="caution">
    <text evidence="2">The sequence shown here is derived from an EMBL/GenBank/DDBJ whole genome shotgun (WGS) entry which is preliminary data.</text>
</comment>
<proteinExistence type="predicted"/>
<gene>
    <name evidence="2" type="ORF">VAE063_1030019</name>
</gene>
<keyword evidence="3" id="KW-1185">Reference proteome</keyword>
<keyword evidence="1" id="KW-0812">Transmembrane</keyword>
<dbReference type="EMBL" id="CALYLK010000004">
    <property type="protein sequence ID" value="CAH8202458.1"/>
    <property type="molecule type" value="Genomic_DNA"/>
</dbReference>
<keyword evidence="1" id="KW-0472">Membrane</keyword>
<dbReference type="RefSeq" id="WP_308214905.1">
    <property type="nucleotide sequence ID" value="NZ_CALYLF010000040.1"/>
</dbReference>
<protein>
    <submittedName>
        <fullName evidence="2">Uncharacterized protein</fullName>
    </submittedName>
</protein>
<evidence type="ECO:0000313" key="2">
    <source>
        <dbReference type="EMBL" id="CAH8202458.1"/>
    </source>
</evidence>
<organism evidence="2 3">
    <name type="scientific">Vibrio aestuarianus</name>
    <dbReference type="NCBI Taxonomy" id="28171"/>
    <lineage>
        <taxon>Bacteria</taxon>
        <taxon>Pseudomonadati</taxon>
        <taxon>Pseudomonadota</taxon>
        <taxon>Gammaproteobacteria</taxon>
        <taxon>Vibrionales</taxon>
        <taxon>Vibrionaceae</taxon>
        <taxon>Vibrio</taxon>
    </lineage>
</organism>
<reference evidence="2" key="1">
    <citation type="submission" date="2022-06" db="EMBL/GenBank/DDBJ databases">
        <authorList>
            <person name="Goudenege D."/>
            <person name="Le Roux F."/>
        </authorList>
    </citation>
    <scope>NUCLEOTIDE SEQUENCE</scope>
    <source>
        <strain evidence="2">12-063</strain>
    </source>
</reference>
<keyword evidence="1" id="KW-1133">Transmembrane helix</keyword>
<feature type="transmembrane region" description="Helical" evidence="1">
    <location>
        <begin position="6"/>
        <end position="27"/>
    </location>
</feature>